<evidence type="ECO:0000313" key="4">
    <source>
        <dbReference type="Proteomes" id="UP001501231"/>
    </source>
</evidence>
<evidence type="ECO:0000256" key="1">
    <source>
        <dbReference type="SAM" id="MobiDB-lite"/>
    </source>
</evidence>
<comment type="caution">
    <text evidence="3">The sequence shown here is derived from an EMBL/GenBank/DDBJ whole genome shotgun (WGS) entry which is preliminary data.</text>
</comment>
<evidence type="ECO:0000259" key="2">
    <source>
        <dbReference type="PROSITE" id="PS50943"/>
    </source>
</evidence>
<proteinExistence type="predicted"/>
<keyword evidence="4" id="KW-1185">Reference proteome</keyword>
<name>A0ABP5VQ18_9ACTN</name>
<protein>
    <recommendedName>
        <fullName evidence="2">HTH cro/C1-type domain-containing protein</fullName>
    </recommendedName>
</protein>
<evidence type="ECO:0000313" key="3">
    <source>
        <dbReference type="EMBL" id="GAA2407446.1"/>
    </source>
</evidence>
<gene>
    <name evidence="3" type="ORF">GCM10010191_14720</name>
</gene>
<dbReference type="InterPro" id="IPR001387">
    <property type="entry name" value="Cro/C1-type_HTH"/>
</dbReference>
<sequence length="443" mass="48670">MSELDRPEWAIRLEFERTKRGWGKWDMARQLFAASGIMNPETNRVKALGRSISRWEAGEHCPRDWAVAIAELFGIDHDDLFPVSAEPADQEPTRARVGTVTPTPTPELGDDVIRRELLQDTAALGVGAAMAPVLTALTQAWQASEPKLAGATVSQGMIDDWEDAAYVHAERARRHPPVAMLSALAAEFADMAPHLAASQPGKVQADLAHAAAPHAMLIAGKLVDLGDRRESRRWWRRTRALSDQSGDPLLGSWVRSREALYRRGDPSDELPEVLAVAQEARRLAGDRPSAPRVSALAAEAQTLALMGRHGQAIATFKHAERAFEALPESRSIPAGGDVRGLWFDQSLIYSLAGDVRRATESQDVLMRRADQMTRIEVGLHRATLDAHEDPEAIERAIQIIDQIPAQARRTRYLTAARMTLSVAPDKNRKLPAAKELRALTAGI</sequence>
<accession>A0ABP5VQ18</accession>
<organism evidence="3 4">
    <name type="scientific">Actinomadura vinacea</name>
    <dbReference type="NCBI Taxonomy" id="115336"/>
    <lineage>
        <taxon>Bacteria</taxon>
        <taxon>Bacillati</taxon>
        <taxon>Actinomycetota</taxon>
        <taxon>Actinomycetes</taxon>
        <taxon>Streptosporangiales</taxon>
        <taxon>Thermomonosporaceae</taxon>
        <taxon>Actinomadura</taxon>
    </lineage>
</organism>
<feature type="region of interest" description="Disordered" evidence="1">
    <location>
        <begin position="88"/>
        <end position="107"/>
    </location>
</feature>
<feature type="domain" description="HTH cro/C1-type" evidence="2">
    <location>
        <begin position="51"/>
        <end position="80"/>
    </location>
</feature>
<dbReference type="EMBL" id="BAAARW010000005">
    <property type="protein sequence ID" value="GAA2407446.1"/>
    <property type="molecule type" value="Genomic_DNA"/>
</dbReference>
<dbReference type="PROSITE" id="PS50943">
    <property type="entry name" value="HTH_CROC1"/>
    <property type="match status" value="1"/>
</dbReference>
<dbReference type="Proteomes" id="UP001501231">
    <property type="component" value="Unassembled WGS sequence"/>
</dbReference>
<dbReference type="RefSeq" id="WP_344587806.1">
    <property type="nucleotide sequence ID" value="NZ_BAAARW010000005.1"/>
</dbReference>
<reference evidence="4" key="1">
    <citation type="journal article" date="2019" name="Int. J. Syst. Evol. Microbiol.">
        <title>The Global Catalogue of Microorganisms (GCM) 10K type strain sequencing project: providing services to taxonomists for standard genome sequencing and annotation.</title>
        <authorList>
            <consortium name="The Broad Institute Genomics Platform"/>
            <consortium name="The Broad Institute Genome Sequencing Center for Infectious Disease"/>
            <person name="Wu L."/>
            <person name="Ma J."/>
        </authorList>
    </citation>
    <scope>NUCLEOTIDE SEQUENCE [LARGE SCALE GENOMIC DNA]</scope>
    <source>
        <strain evidence="4">JCM 3325</strain>
    </source>
</reference>